<dbReference type="Proteomes" id="UP000266188">
    <property type="component" value="Unassembled WGS sequence"/>
</dbReference>
<comment type="caution">
    <text evidence="5">The sequence shown here is derived from an EMBL/GenBank/DDBJ whole genome shotgun (WGS) entry which is preliminary data.</text>
</comment>
<dbReference type="Pfam" id="PF24245">
    <property type="entry name" value="INO80F"/>
    <property type="match status" value="1"/>
</dbReference>
<keyword evidence="6" id="KW-1185">Reference proteome</keyword>
<comment type="subcellular location">
    <subcellularLocation>
        <location evidence="1">Nucleus</location>
    </subcellularLocation>
</comment>
<feature type="compositionally biased region" description="Basic and acidic residues" evidence="3">
    <location>
        <begin position="264"/>
        <end position="273"/>
    </location>
</feature>
<evidence type="ECO:0000313" key="6">
    <source>
        <dbReference type="Proteomes" id="UP000266188"/>
    </source>
</evidence>
<keyword evidence="2" id="KW-0539">Nucleus</keyword>
<name>A0A3A2ZI85_9EURO</name>
<evidence type="ECO:0000256" key="2">
    <source>
        <dbReference type="ARBA" id="ARBA00023242"/>
    </source>
</evidence>
<feature type="domain" description="INO80 complex subunit F" evidence="4">
    <location>
        <begin position="23"/>
        <end position="69"/>
    </location>
</feature>
<evidence type="ECO:0000313" key="5">
    <source>
        <dbReference type="EMBL" id="RJE22250.1"/>
    </source>
</evidence>
<dbReference type="InterPro" id="IPR056513">
    <property type="entry name" value="INO80F"/>
</dbReference>
<gene>
    <name evidence="5" type="ORF">PHISCL_05429</name>
</gene>
<accession>A0A3A2ZI85</accession>
<dbReference type="GO" id="GO:0005634">
    <property type="term" value="C:nucleus"/>
    <property type="evidence" value="ECO:0007669"/>
    <property type="project" value="UniProtKB-SubCell"/>
</dbReference>
<feature type="compositionally biased region" description="Low complexity" evidence="3">
    <location>
        <begin position="160"/>
        <end position="181"/>
    </location>
</feature>
<evidence type="ECO:0000259" key="4">
    <source>
        <dbReference type="Pfam" id="PF24245"/>
    </source>
</evidence>
<dbReference type="EMBL" id="MVGC01000178">
    <property type="protein sequence ID" value="RJE22250.1"/>
    <property type="molecule type" value="Genomic_DNA"/>
</dbReference>
<dbReference type="OrthoDB" id="10070927at2759"/>
<feature type="compositionally biased region" description="Gly residues" evidence="3">
    <location>
        <begin position="108"/>
        <end position="119"/>
    </location>
</feature>
<dbReference type="AlphaFoldDB" id="A0A3A2ZI85"/>
<reference evidence="6" key="1">
    <citation type="submission" date="2017-02" db="EMBL/GenBank/DDBJ databases">
        <authorList>
            <person name="Tafer H."/>
            <person name="Lopandic K."/>
        </authorList>
    </citation>
    <scope>NUCLEOTIDE SEQUENCE [LARGE SCALE GENOMIC DNA]</scope>
    <source>
        <strain evidence="6">CBS 366.77</strain>
    </source>
</reference>
<feature type="compositionally biased region" description="Polar residues" evidence="3">
    <location>
        <begin position="198"/>
        <end position="214"/>
    </location>
</feature>
<protein>
    <recommendedName>
        <fullName evidence="4">INO80 complex subunit F domain-containing protein</fullName>
    </recommendedName>
</protein>
<sequence length="273" mass="29663">MEPTAKPPTSIPSSNPPSVEVAYKRKSIALKKRLNEVESENELMRQRNQRGWKYVQKMRLESCILLERLAKVTGMAEEAQAGMNPELRARAAAMMSNASALNGIAAAGPGGETGNGAGGYFEDETEGSSDEQPPTPQERPLRVKRSRKSNANDVGDEDMPAPNNADNTNPNSNNNNNPDPSRTSSASLPRLAPAPSQEEMTSSFRIQTGSNGSASHEHNRDANPTPGFGYPLQEQQHNNHPYPYHSGMSHVQHAPEPAPTPMDVDSKNLKEES</sequence>
<evidence type="ECO:0000256" key="1">
    <source>
        <dbReference type="ARBA" id="ARBA00004123"/>
    </source>
</evidence>
<feature type="region of interest" description="Disordered" evidence="3">
    <location>
        <begin position="106"/>
        <end position="273"/>
    </location>
</feature>
<organism evidence="5 6">
    <name type="scientific">Aspergillus sclerotialis</name>
    <dbReference type="NCBI Taxonomy" id="2070753"/>
    <lineage>
        <taxon>Eukaryota</taxon>
        <taxon>Fungi</taxon>
        <taxon>Dikarya</taxon>
        <taxon>Ascomycota</taxon>
        <taxon>Pezizomycotina</taxon>
        <taxon>Eurotiomycetes</taxon>
        <taxon>Eurotiomycetidae</taxon>
        <taxon>Eurotiales</taxon>
        <taxon>Aspergillaceae</taxon>
        <taxon>Aspergillus</taxon>
        <taxon>Aspergillus subgen. Polypaecilum</taxon>
    </lineage>
</organism>
<evidence type="ECO:0000256" key="3">
    <source>
        <dbReference type="SAM" id="MobiDB-lite"/>
    </source>
</evidence>
<dbReference type="STRING" id="2070753.A0A3A2ZI85"/>
<proteinExistence type="predicted"/>